<evidence type="ECO:0000313" key="1">
    <source>
        <dbReference type="EMBL" id="DAD75534.1"/>
    </source>
</evidence>
<dbReference type="EMBL" id="BK014785">
    <property type="protein sequence ID" value="DAD75534.1"/>
    <property type="molecule type" value="Genomic_DNA"/>
</dbReference>
<reference evidence="1" key="1">
    <citation type="journal article" date="2021" name="Proc. Natl. Acad. Sci. U.S.A.">
        <title>A Catalog of Tens of Thousands of Viruses from Human Metagenomes Reveals Hidden Associations with Chronic Diseases.</title>
        <authorList>
            <person name="Tisza M.J."/>
            <person name="Buck C.B."/>
        </authorList>
    </citation>
    <scope>NUCLEOTIDE SEQUENCE</scope>
    <source>
        <strain evidence="1">CtM7c3</strain>
    </source>
</reference>
<name>A0A8S5M003_9CAUD</name>
<accession>A0A8S5M003</accession>
<protein>
    <submittedName>
        <fullName evidence="1">Uncharacterized protein</fullName>
    </submittedName>
</protein>
<organism evidence="1">
    <name type="scientific">Siphoviridae sp. ctM7c3</name>
    <dbReference type="NCBI Taxonomy" id="2826257"/>
    <lineage>
        <taxon>Viruses</taxon>
        <taxon>Duplodnaviria</taxon>
        <taxon>Heunggongvirae</taxon>
        <taxon>Uroviricota</taxon>
        <taxon>Caudoviricetes</taxon>
    </lineage>
</organism>
<sequence>MTNIFRVFVANTETSKQKHTILGGTERYTGVTQVPPREAKACN</sequence>
<proteinExistence type="predicted"/>